<dbReference type="PANTHER" id="PTHR30349:SF41">
    <property type="entry name" value="INTEGRASE_RECOMBINASE PROTEIN MJ0367-RELATED"/>
    <property type="match status" value="1"/>
</dbReference>
<dbReference type="EMBL" id="BARV01002758">
    <property type="protein sequence ID" value="GAH95788.1"/>
    <property type="molecule type" value="Genomic_DNA"/>
</dbReference>
<comment type="caution">
    <text evidence="5">The sequence shown here is derived from an EMBL/GenBank/DDBJ whole genome shotgun (WGS) entry which is preliminary data.</text>
</comment>
<name>X1LNP9_9ZZZZ</name>
<reference evidence="5" key="1">
    <citation type="journal article" date="2014" name="Front. Microbiol.">
        <title>High frequency of phylogenetically diverse reductive dehalogenase-homologous genes in deep subseafloor sedimentary metagenomes.</title>
        <authorList>
            <person name="Kawai M."/>
            <person name="Futagami T."/>
            <person name="Toyoda A."/>
            <person name="Takaki Y."/>
            <person name="Nishi S."/>
            <person name="Hori S."/>
            <person name="Arai W."/>
            <person name="Tsubouchi T."/>
            <person name="Morono Y."/>
            <person name="Uchiyama I."/>
            <person name="Ito T."/>
            <person name="Fujiyama A."/>
            <person name="Inagaki F."/>
            <person name="Takami H."/>
        </authorList>
    </citation>
    <scope>NUCLEOTIDE SEQUENCE</scope>
    <source>
        <strain evidence="5">Expedition CK06-06</strain>
    </source>
</reference>
<gene>
    <name evidence="5" type="ORF">S06H3_06942</name>
</gene>
<dbReference type="Gene3D" id="1.10.443.10">
    <property type="entry name" value="Intergrase catalytic core"/>
    <property type="match status" value="1"/>
</dbReference>
<feature type="domain" description="Core-binding (CB)" evidence="4">
    <location>
        <begin position="1"/>
        <end position="76"/>
    </location>
</feature>
<dbReference type="CDD" id="cd00397">
    <property type="entry name" value="DNA_BRE_C"/>
    <property type="match status" value="1"/>
</dbReference>
<dbReference type="Pfam" id="PF00589">
    <property type="entry name" value="Phage_integrase"/>
    <property type="match status" value="1"/>
</dbReference>
<keyword evidence="2" id="KW-0233">DNA recombination</keyword>
<sequence>MLTEHAIQEFLISRGGLRPKTQREYRKHLAMFQRAFPELPEIPQPIQAWLNGFQNLTPETVHARFRTARAFYRQIHLWHPDIPNPMPLVRPPRLQPKAMRTFTEQELYRIFTLPLSLSTRAMVTLLLDTGIRAQECASLIWEDVRPDYIIVNGKTGERDVPIHEITSRLLYTLKAQSNHNRYVFQGKRGPLTYEGIYKAIRRICHQANMDGRRCSPHTFRHTFGTEYASSKGCDPKALQDIMGHRDFKTTLRYIHNNRKRLIDNHQLCTP</sequence>
<dbReference type="GO" id="GO:0003677">
    <property type="term" value="F:DNA binding"/>
    <property type="evidence" value="ECO:0007669"/>
    <property type="project" value="UniProtKB-KW"/>
</dbReference>
<evidence type="ECO:0000256" key="2">
    <source>
        <dbReference type="ARBA" id="ARBA00023172"/>
    </source>
</evidence>
<feature type="non-terminal residue" evidence="5">
    <location>
        <position position="270"/>
    </location>
</feature>
<dbReference type="GO" id="GO:0015074">
    <property type="term" value="P:DNA integration"/>
    <property type="evidence" value="ECO:0007669"/>
    <property type="project" value="InterPro"/>
</dbReference>
<dbReference type="InterPro" id="IPR013762">
    <property type="entry name" value="Integrase-like_cat_sf"/>
</dbReference>
<dbReference type="AlphaFoldDB" id="X1LNP9"/>
<evidence type="ECO:0008006" key="6">
    <source>
        <dbReference type="Google" id="ProtNLM"/>
    </source>
</evidence>
<keyword evidence="1" id="KW-0238">DNA-binding</keyword>
<dbReference type="PANTHER" id="PTHR30349">
    <property type="entry name" value="PHAGE INTEGRASE-RELATED"/>
    <property type="match status" value="1"/>
</dbReference>
<evidence type="ECO:0000256" key="1">
    <source>
        <dbReference type="ARBA" id="ARBA00023125"/>
    </source>
</evidence>
<proteinExistence type="predicted"/>
<dbReference type="GO" id="GO:0006310">
    <property type="term" value="P:DNA recombination"/>
    <property type="evidence" value="ECO:0007669"/>
    <property type="project" value="UniProtKB-KW"/>
</dbReference>
<protein>
    <recommendedName>
        <fullName evidence="6">Tyr recombinase domain-containing protein</fullName>
    </recommendedName>
</protein>
<dbReference type="InterPro" id="IPR050090">
    <property type="entry name" value="Tyrosine_recombinase_XerCD"/>
</dbReference>
<evidence type="ECO:0000259" key="4">
    <source>
        <dbReference type="PROSITE" id="PS51900"/>
    </source>
</evidence>
<evidence type="ECO:0000259" key="3">
    <source>
        <dbReference type="PROSITE" id="PS51898"/>
    </source>
</evidence>
<dbReference type="SUPFAM" id="SSF56349">
    <property type="entry name" value="DNA breaking-rejoining enzymes"/>
    <property type="match status" value="1"/>
</dbReference>
<dbReference type="InterPro" id="IPR011010">
    <property type="entry name" value="DNA_brk_join_enz"/>
</dbReference>
<organism evidence="5">
    <name type="scientific">marine sediment metagenome</name>
    <dbReference type="NCBI Taxonomy" id="412755"/>
    <lineage>
        <taxon>unclassified sequences</taxon>
        <taxon>metagenomes</taxon>
        <taxon>ecological metagenomes</taxon>
    </lineage>
</organism>
<dbReference type="InterPro" id="IPR044068">
    <property type="entry name" value="CB"/>
</dbReference>
<accession>X1LNP9</accession>
<dbReference type="PROSITE" id="PS51900">
    <property type="entry name" value="CB"/>
    <property type="match status" value="1"/>
</dbReference>
<dbReference type="PROSITE" id="PS51898">
    <property type="entry name" value="TYR_RECOMBINASE"/>
    <property type="match status" value="1"/>
</dbReference>
<evidence type="ECO:0000313" key="5">
    <source>
        <dbReference type="EMBL" id="GAH95788.1"/>
    </source>
</evidence>
<feature type="domain" description="Tyr recombinase" evidence="3">
    <location>
        <begin position="97"/>
        <end position="266"/>
    </location>
</feature>
<dbReference type="InterPro" id="IPR002104">
    <property type="entry name" value="Integrase_catalytic"/>
</dbReference>